<evidence type="ECO:0000256" key="1">
    <source>
        <dbReference type="ARBA" id="ARBA00001971"/>
    </source>
</evidence>
<dbReference type="GO" id="GO:0005506">
    <property type="term" value="F:iron ion binding"/>
    <property type="evidence" value="ECO:0007669"/>
    <property type="project" value="InterPro"/>
</dbReference>
<comment type="cofactor">
    <cofactor evidence="1 13">
        <name>heme</name>
        <dbReference type="ChEBI" id="CHEBI:30413"/>
    </cofactor>
</comment>
<keyword evidence="5 13" id="KW-0349">Heme</keyword>
<evidence type="ECO:0000256" key="11">
    <source>
        <dbReference type="ARBA" id="ARBA00023033"/>
    </source>
</evidence>
<keyword evidence="6 13" id="KW-0479">Metal-binding</keyword>
<dbReference type="SUPFAM" id="SSF48264">
    <property type="entry name" value="Cytochrome P450"/>
    <property type="match status" value="1"/>
</dbReference>
<evidence type="ECO:0000256" key="5">
    <source>
        <dbReference type="ARBA" id="ARBA00022617"/>
    </source>
</evidence>
<evidence type="ECO:0000313" key="15">
    <source>
        <dbReference type="EnsemblMetazoa" id="GBRI033622-PA"/>
    </source>
</evidence>
<evidence type="ECO:0000256" key="2">
    <source>
        <dbReference type="ARBA" id="ARBA00004174"/>
    </source>
</evidence>
<evidence type="ECO:0000256" key="10">
    <source>
        <dbReference type="ARBA" id="ARBA00023004"/>
    </source>
</evidence>
<dbReference type="InterPro" id="IPR036396">
    <property type="entry name" value="Cyt_P450_sf"/>
</dbReference>
<dbReference type="Proteomes" id="UP000091820">
    <property type="component" value="Unassembled WGS sequence"/>
</dbReference>
<dbReference type="GO" id="GO:0016705">
    <property type="term" value="F:oxidoreductase activity, acting on paired donors, with incorporation or reduction of molecular oxygen"/>
    <property type="evidence" value="ECO:0007669"/>
    <property type="project" value="InterPro"/>
</dbReference>
<accession>A0A1A9WV50</accession>
<proteinExistence type="inferred from homology"/>
<dbReference type="InterPro" id="IPR050476">
    <property type="entry name" value="Insect_CytP450_Detox"/>
</dbReference>
<evidence type="ECO:0000256" key="7">
    <source>
        <dbReference type="ARBA" id="ARBA00022824"/>
    </source>
</evidence>
<name>A0A1A9WV50_9MUSC</name>
<keyword evidence="16" id="KW-1185">Reference proteome</keyword>
<evidence type="ECO:0008006" key="17">
    <source>
        <dbReference type="Google" id="ProtNLM"/>
    </source>
</evidence>
<dbReference type="InterPro" id="IPR017972">
    <property type="entry name" value="Cyt_P450_CS"/>
</dbReference>
<dbReference type="PROSITE" id="PS00086">
    <property type="entry name" value="CYTOCHROME_P450"/>
    <property type="match status" value="1"/>
</dbReference>
<reference evidence="16" key="1">
    <citation type="submission" date="2014-03" db="EMBL/GenBank/DDBJ databases">
        <authorList>
            <person name="Aksoy S."/>
            <person name="Warren W."/>
            <person name="Wilson R.K."/>
        </authorList>
    </citation>
    <scope>NUCLEOTIDE SEQUENCE [LARGE SCALE GENOMIC DNA]</scope>
    <source>
        <strain evidence="16">IAEA</strain>
    </source>
</reference>
<dbReference type="PRINTS" id="PR00385">
    <property type="entry name" value="P450"/>
</dbReference>
<dbReference type="AlphaFoldDB" id="A0A1A9WV50"/>
<dbReference type="PANTHER" id="PTHR24292">
    <property type="entry name" value="CYTOCHROME P450"/>
    <property type="match status" value="1"/>
</dbReference>
<evidence type="ECO:0000256" key="14">
    <source>
        <dbReference type="RuleBase" id="RU000461"/>
    </source>
</evidence>
<dbReference type="InterPro" id="IPR002402">
    <property type="entry name" value="Cyt_P450_E_grp-II"/>
</dbReference>
<evidence type="ECO:0000256" key="4">
    <source>
        <dbReference type="ARBA" id="ARBA00010617"/>
    </source>
</evidence>
<protein>
    <recommendedName>
        <fullName evidence="17">Cytochrome P450</fullName>
    </recommendedName>
</protein>
<organism evidence="15 16">
    <name type="scientific">Glossina brevipalpis</name>
    <dbReference type="NCBI Taxonomy" id="37001"/>
    <lineage>
        <taxon>Eukaryota</taxon>
        <taxon>Metazoa</taxon>
        <taxon>Ecdysozoa</taxon>
        <taxon>Arthropoda</taxon>
        <taxon>Hexapoda</taxon>
        <taxon>Insecta</taxon>
        <taxon>Pterygota</taxon>
        <taxon>Neoptera</taxon>
        <taxon>Endopterygota</taxon>
        <taxon>Diptera</taxon>
        <taxon>Brachycera</taxon>
        <taxon>Muscomorpha</taxon>
        <taxon>Hippoboscoidea</taxon>
        <taxon>Glossinidae</taxon>
        <taxon>Glossina</taxon>
    </lineage>
</organism>
<comment type="similarity">
    <text evidence="4 14">Belongs to the cytochrome P450 family.</text>
</comment>
<evidence type="ECO:0000256" key="13">
    <source>
        <dbReference type="PIRSR" id="PIRSR602402-1"/>
    </source>
</evidence>
<keyword evidence="7" id="KW-0256">Endoplasmic reticulum</keyword>
<dbReference type="GO" id="GO:0046680">
    <property type="term" value="P:response to DDT"/>
    <property type="evidence" value="ECO:0007669"/>
    <property type="project" value="TreeGrafter"/>
</dbReference>
<dbReference type="VEuPathDB" id="VectorBase:GBRI033622"/>
<dbReference type="FunFam" id="1.10.630.10:FF:000042">
    <property type="entry name" value="Cytochrome P450"/>
    <property type="match status" value="1"/>
</dbReference>
<evidence type="ECO:0000313" key="16">
    <source>
        <dbReference type="Proteomes" id="UP000091820"/>
    </source>
</evidence>
<dbReference type="PANTHER" id="PTHR24292:SF45">
    <property type="entry name" value="CYTOCHROME P450 6G1-RELATED"/>
    <property type="match status" value="1"/>
</dbReference>
<dbReference type="GO" id="GO:0020037">
    <property type="term" value="F:heme binding"/>
    <property type="evidence" value="ECO:0007669"/>
    <property type="project" value="InterPro"/>
</dbReference>
<evidence type="ECO:0000256" key="6">
    <source>
        <dbReference type="ARBA" id="ARBA00022723"/>
    </source>
</evidence>
<evidence type="ECO:0000256" key="3">
    <source>
        <dbReference type="ARBA" id="ARBA00004406"/>
    </source>
</evidence>
<evidence type="ECO:0000256" key="9">
    <source>
        <dbReference type="ARBA" id="ARBA00023002"/>
    </source>
</evidence>
<evidence type="ECO:0000256" key="8">
    <source>
        <dbReference type="ARBA" id="ARBA00022848"/>
    </source>
</evidence>
<reference evidence="15" key="2">
    <citation type="submission" date="2020-05" db="UniProtKB">
        <authorList>
            <consortium name="EnsemblMetazoa"/>
        </authorList>
    </citation>
    <scope>IDENTIFICATION</scope>
    <source>
        <strain evidence="15">IAEA</strain>
    </source>
</reference>
<dbReference type="PRINTS" id="PR00464">
    <property type="entry name" value="EP450II"/>
</dbReference>
<comment type="subcellular location">
    <subcellularLocation>
        <location evidence="3">Endoplasmic reticulum membrane</location>
        <topology evidence="3">Peripheral membrane protein</topology>
    </subcellularLocation>
    <subcellularLocation>
        <location evidence="2">Microsome membrane</location>
        <topology evidence="2">Peripheral membrane protein</topology>
    </subcellularLocation>
</comment>
<dbReference type="GO" id="GO:0004497">
    <property type="term" value="F:monooxygenase activity"/>
    <property type="evidence" value="ECO:0007669"/>
    <property type="project" value="UniProtKB-KW"/>
</dbReference>
<feature type="binding site" description="axial binding residue" evidence="13">
    <location>
        <position position="452"/>
    </location>
    <ligand>
        <name>heme</name>
        <dbReference type="ChEBI" id="CHEBI:30413"/>
    </ligand>
    <ligandPart>
        <name>Fe</name>
        <dbReference type="ChEBI" id="CHEBI:18248"/>
    </ligandPart>
</feature>
<keyword evidence="8" id="KW-0492">Microsome</keyword>
<dbReference type="EnsemblMetazoa" id="GBRI033622-RA">
    <property type="protein sequence ID" value="GBRI033622-PA"/>
    <property type="gene ID" value="GBRI033622"/>
</dbReference>
<dbReference type="GO" id="GO:0046701">
    <property type="term" value="P:insecticide catabolic process"/>
    <property type="evidence" value="ECO:0007669"/>
    <property type="project" value="TreeGrafter"/>
</dbReference>
<keyword evidence="11 14" id="KW-0503">Monooxygenase</keyword>
<sequence>MFAAIFILLVLIVISLLFYWCKYTYSYWERHGIPQSKPTPFIGNFKKSFMFKRNFGLHLSDIYNEPEMIDKPVVGAYIFNQPILIIRDLDLIKSILIKDFNYFANRNGRCDPHRDALGTYNLFFARDAFWREMRVKLSPVFTSGKIKQMYPLIRQIGCDLENFLAQKGETFVGDLKNICSLFTTDSIATIAFGINANSLKNSNGEFRTHTKSFFSFDLWRSLEWGVVFFLPKLVNVFRVTMFSKKFSTFLRSVINHIIDDRDRKGFERNDLIDVLLKLKKEAVEGKHSFTDNDFLVAQAAVFLTAGFETSSSTMAFCLYELARQPEFQRILRQEIHDALLECNGNLTYEKINSLEYLSKVLDETLRLYPILPFLDRQYKDPRDEKQRIKLEPFYNYTLANGLPVYIPIYAIQRDPKYWKNPKIFDPERFSVENKKLRNPMTFLPFGAGPHNCIGMRIGLLQSKVGLVHFLKNHFVEPCKQTAKEAEFYDTGVLLQFKNGICLTVKCDNMYDKIPLQ</sequence>
<dbReference type="InterPro" id="IPR001128">
    <property type="entry name" value="Cyt_P450"/>
</dbReference>
<keyword evidence="10 13" id="KW-0408">Iron</keyword>
<evidence type="ECO:0000256" key="12">
    <source>
        <dbReference type="ARBA" id="ARBA00023136"/>
    </source>
</evidence>
<keyword evidence="12" id="KW-0472">Membrane</keyword>
<dbReference type="STRING" id="37001.A0A1A9WV50"/>
<dbReference type="CDD" id="cd11056">
    <property type="entry name" value="CYP6-like"/>
    <property type="match status" value="1"/>
</dbReference>
<dbReference type="Pfam" id="PF00067">
    <property type="entry name" value="p450"/>
    <property type="match status" value="1"/>
</dbReference>
<dbReference type="GO" id="GO:0005789">
    <property type="term" value="C:endoplasmic reticulum membrane"/>
    <property type="evidence" value="ECO:0007669"/>
    <property type="project" value="UniProtKB-SubCell"/>
</dbReference>
<dbReference type="Gene3D" id="1.10.630.10">
    <property type="entry name" value="Cytochrome P450"/>
    <property type="match status" value="1"/>
</dbReference>
<keyword evidence="9 14" id="KW-0560">Oxidoreductase</keyword>